<dbReference type="EMBL" id="BK016062">
    <property type="protein sequence ID" value="DAF91814.1"/>
    <property type="molecule type" value="Genomic_DNA"/>
</dbReference>
<protein>
    <submittedName>
        <fullName evidence="1">Uncharacterized protein</fullName>
    </submittedName>
</protein>
<organism evidence="1">
    <name type="scientific">Podoviridae sp. ctZkC8</name>
    <dbReference type="NCBI Taxonomy" id="2825259"/>
    <lineage>
        <taxon>Viruses</taxon>
        <taxon>Duplodnaviria</taxon>
        <taxon>Heunggongvirae</taxon>
        <taxon>Uroviricota</taxon>
        <taxon>Caudoviricetes</taxon>
    </lineage>
</organism>
<accession>A0A8S5UBS4</accession>
<sequence>MKLLIEVLFKYNLSTFCWLQLVILAVFKL</sequence>
<proteinExistence type="predicted"/>
<reference evidence="1" key="1">
    <citation type="journal article" date="2021" name="Proc. Natl. Acad. Sci. U.S.A.">
        <title>A Catalog of Tens of Thousands of Viruses from Human Metagenomes Reveals Hidden Associations with Chronic Diseases.</title>
        <authorList>
            <person name="Tisza M.J."/>
            <person name="Buck C.B."/>
        </authorList>
    </citation>
    <scope>NUCLEOTIDE SEQUENCE</scope>
    <source>
        <strain evidence="1">CtZkC8</strain>
    </source>
</reference>
<name>A0A8S5UBS4_9CAUD</name>
<evidence type="ECO:0000313" key="1">
    <source>
        <dbReference type="EMBL" id="DAF91814.1"/>
    </source>
</evidence>